<organism evidence="2 3">
    <name type="scientific">Dorcoceras hygrometricum</name>
    <dbReference type="NCBI Taxonomy" id="472368"/>
    <lineage>
        <taxon>Eukaryota</taxon>
        <taxon>Viridiplantae</taxon>
        <taxon>Streptophyta</taxon>
        <taxon>Embryophyta</taxon>
        <taxon>Tracheophyta</taxon>
        <taxon>Spermatophyta</taxon>
        <taxon>Magnoliopsida</taxon>
        <taxon>eudicotyledons</taxon>
        <taxon>Gunneridae</taxon>
        <taxon>Pentapetalae</taxon>
        <taxon>asterids</taxon>
        <taxon>lamiids</taxon>
        <taxon>Lamiales</taxon>
        <taxon>Gesneriaceae</taxon>
        <taxon>Didymocarpoideae</taxon>
        <taxon>Trichosporeae</taxon>
        <taxon>Loxocarpinae</taxon>
        <taxon>Dorcoceras</taxon>
    </lineage>
</organism>
<keyword evidence="3" id="KW-1185">Reference proteome</keyword>
<dbReference type="Proteomes" id="UP000250235">
    <property type="component" value="Unassembled WGS sequence"/>
</dbReference>
<name>A0A2Z7D3G6_9LAMI</name>
<evidence type="ECO:0000313" key="2">
    <source>
        <dbReference type="EMBL" id="KZV54093.1"/>
    </source>
</evidence>
<feature type="compositionally biased region" description="Basic and acidic residues" evidence="1">
    <location>
        <begin position="121"/>
        <end position="130"/>
    </location>
</feature>
<gene>
    <name evidence="2" type="ORF">F511_36031</name>
</gene>
<feature type="region of interest" description="Disordered" evidence="1">
    <location>
        <begin position="117"/>
        <end position="216"/>
    </location>
</feature>
<reference evidence="2 3" key="1">
    <citation type="journal article" date="2015" name="Proc. Natl. Acad. Sci. U.S.A.">
        <title>The resurrection genome of Boea hygrometrica: A blueprint for survival of dehydration.</title>
        <authorList>
            <person name="Xiao L."/>
            <person name="Yang G."/>
            <person name="Zhang L."/>
            <person name="Yang X."/>
            <person name="Zhao S."/>
            <person name="Ji Z."/>
            <person name="Zhou Q."/>
            <person name="Hu M."/>
            <person name="Wang Y."/>
            <person name="Chen M."/>
            <person name="Xu Y."/>
            <person name="Jin H."/>
            <person name="Xiao X."/>
            <person name="Hu G."/>
            <person name="Bao F."/>
            <person name="Hu Y."/>
            <person name="Wan P."/>
            <person name="Li L."/>
            <person name="Deng X."/>
            <person name="Kuang T."/>
            <person name="Xiang C."/>
            <person name="Zhu J.K."/>
            <person name="Oliver M.J."/>
            <person name="He Y."/>
        </authorList>
    </citation>
    <scope>NUCLEOTIDE SEQUENCE [LARGE SCALE GENOMIC DNA]</scope>
    <source>
        <strain evidence="3">cv. XS01</strain>
    </source>
</reference>
<protein>
    <submittedName>
        <fullName evidence="2">Uncharacterized protein</fullName>
    </submittedName>
</protein>
<dbReference type="EMBL" id="KQ989612">
    <property type="protein sequence ID" value="KZV54093.1"/>
    <property type="molecule type" value="Genomic_DNA"/>
</dbReference>
<accession>A0A2Z7D3G6</accession>
<sequence>MSSIKNPLADILDSNKFTGLNYQDWLRNLKIVLASEKLLYTLEKIPPKEALADASPEELEKLDKWWDDELKTRCYVIASMSNEMQWRIENTEYAAGTAAARATPRQTRCNAVRHFVRNHRTKPEQQRDKASTSAHLLRGQQRATSPIAAHHRATGARRSGGRDCGSLRQSGPRPDPRLLRQAALEALTRSARTDSPRRTGRKQFSGDDRRRRRRRV</sequence>
<dbReference type="OrthoDB" id="1920930at2759"/>
<proteinExistence type="predicted"/>
<evidence type="ECO:0000256" key="1">
    <source>
        <dbReference type="SAM" id="MobiDB-lite"/>
    </source>
</evidence>
<dbReference type="AlphaFoldDB" id="A0A2Z7D3G6"/>
<evidence type="ECO:0000313" key="3">
    <source>
        <dbReference type="Proteomes" id="UP000250235"/>
    </source>
</evidence>